<keyword evidence="2" id="KW-0812">Transmembrane</keyword>
<evidence type="ECO:0000313" key="3">
    <source>
        <dbReference type="EMBL" id="OLF09079.1"/>
    </source>
</evidence>
<comment type="caution">
    <text evidence="3">The sequence shown here is derived from an EMBL/GenBank/DDBJ whole genome shotgun (WGS) entry which is preliminary data.</text>
</comment>
<sequence length="370" mass="39902">MTRTSDLVKGTRPDFLPRPDDPIDPVRRERDLRAVFDQPRPAATRMRSRRLLVPAAVAAVVAAVLVSSVNGPDESPRRVLLAAAAAAKAPDPVTGRYWHARSRTTTVEAMWPGRDHGRYLVSLDTGQQRWSSLTGADDSVDLTGVDIVTRPLSEQDRVVWEKAGRPVGIPDAEPAPGASPAPSLPSSQPPSATVSSGPVTYWIGGLESTIEDLLALPTDGARLRSWLLERYRNGGSGDETDWLMWETMSLLDGSLPTTPGTRAAAYELLADLPGFHVMADTGIPGTVGISRQTRGGWSYTVKDALLDWQVIIDPETGALREWRYALAEPGGEVRELPAGTAILTQTVERIGWVNTAPVIPPGTDIFPVGE</sequence>
<feature type="compositionally biased region" description="Basic and acidic residues" evidence="1">
    <location>
        <begin position="9"/>
        <end position="26"/>
    </location>
</feature>
<feature type="transmembrane region" description="Helical" evidence="2">
    <location>
        <begin position="51"/>
        <end position="69"/>
    </location>
</feature>
<reference evidence="3 4" key="1">
    <citation type="submission" date="2016-12" db="EMBL/GenBank/DDBJ databases">
        <title>The draft genome sequence of Actinophytocola xinjiangensis.</title>
        <authorList>
            <person name="Wang W."/>
            <person name="Yuan L."/>
        </authorList>
    </citation>
    <scope>NUCLEOTIDE SEQUENCE [LARGE SCALE GENOMIC DNA]</scope>
    <source>
        <strain evidence="3 4">CGMCC 4.4663</strain>
    </source>
</reference>
<keyword evidence="4" id="KW-1185">Reference proteome</keyword>
<organism evidence="3 4">
    <name type="scientific">Actinophytocola xinjiangensis</name>
    <dbReference type="NCBI Taxonomy" id="485602"/>
    <lineage>
        <taxon>Bacteria</taxon>
        <taxon>Bacillati</taxon>
        <taxon>Actinomycetota</taxon>
        <taxon>Actinomycetes</taxon>
        <taxon>Pseudonocardiales</taxon>
        <taxon>Pseudonocardiaceae</taxon>
    </lineage>
</organism>
<evidence type="ECO:0000256" key="2">
    <source>
        <dbReference type="SAM" id="Phobius"/>
    </source>
</evidence>
<evidence type="ECO:0008006" key="5">
    <source>
        <dbReference type="Google" id="ProtNLM"/>
    </source>
</evidence>
<evidence type="ECO:0000256" key="1">
    <source>
        <dbReference type="SAM" id="MobiDB-lite"/>
    </source>
</evidence>
<name>A0A7Z0WKV0_9PSEU</name>
<dbReference type="OrthoDB" id="3467914at2"/>
<gene>
    <name evidence="3" type="ORF">BLA60_21070</name>
</gene>
<protein>
    <recommendedName>
        <fullName evidence="5">CU044_5270 family protein</fullName>
    </recommendedName>
</protein>
<dbReference type="EMBL" id="MSIF01000010">
    <property type="protein sequence ID" value="OLF09079.1"/>
    <property type="molecule type" value="Genomic_DNA"/>
</dbReference>
<evidence type="ECO:0000313" key="4">
    <source>
        <dbReference type="Proteomes" id="UP000185696"/>
    </source>
</evidence>
<accession>A0A7Z0WKV0</accession>
<keyword evidence="2" id="KW-0472">Membrane</keyword>
<feature type="region of interest" description="Disordered" evidence="1">
    <location>
        <begin position="1"/>
        <end position="26"/>
    </location>
</feature>
<dbReference type="Proteomes" id="UP000185696">
    <property type="component" value="Unassembled WGS sequence"/>
</dbReference>
<dbReference type="AlphaFoldDB" id="A0A7Z0WKV0"/>
<dbReference type="RefSeq" id="WP_075134670.1">
    <property type="nucleotide sequence ID" value="NZ_MSIF01000010.1"/>
</dbReference>
<proteinExistence type="predicted"/>
<keyword evidence="2" id="KW-1133">Transmembrane helix</keyword>
<feature type="region of interest" description="Disordered" evidence="1">
    <location>
        <begin position="166"/>
        <end position="196"/>
    </location>
</feature>